<keyword evidence="1" id="KW-0472">Membrane</keyword>
<protein>
    <submittedName>
        <fullName evidence="2">S-4TM family putative pore-forming effector</fullName>
    </submittedName>
</protein>
<dbReference type="EMBL" id="JAKUDL010000007">
    <property type="protein sequence ID" value="MCH4296130.1"/>
    <property type="molecule type" value="Genomic_DNA"/>
</dbReference>
<dbReference type="Proteomes" id="UP001297581">
    <property type="component" value="Unassembled WGS sequence"/>
</dbReference>
<sequence>MEPIFLNMGNEMTCVIANQKKPSSVEAGLAFRYAYDKAKVWKSWIWALALILAVVQTGVSIYIFSGQKVPFDPAYLTAAPLLAFVLINTLGKYFVSKWQSLGCTLQRLHDFLTMDVGTKPSFMELPKSLVAQLSAKQEKQSPEDRRVLETWWSSNLVEVPNPVAKLIATYSTFAWESELRKRYQYMLWACLGFCVFAPVLISMVLGHTIMQFVVFVLGPFTPIIAVMIDELLMNKQSSEIAHQLTHDCYNTWTNLLANKINLGELEHSTEQHMRYWQNFRQSATPIFEWLYKISRKRMENNMLVNTNELIVEYNKR</sequence>
<dbReference type="InterPro" id="IPR049920">
    <property type="entry name" value="IK1_05631-like"/>
</dbReference>
<keyword evidence="1" id="KW-1133">Transmembrane helix</keyword>
<evidence type="ECO:0000313" key="2">
    <source>
        <dbReference type="EMBL" id="MCH4296130.1"/>
    </source>
</evidence>
<feature type="transmembrane region" description="Helical" evidence="1">
    <location>
        <begin position="75"/>
        <end position="95"/>
    </location>
</feature>
<gene>
    <name evidence="2" type="ORF">MJ923_17610</name>
</gene>
<evidence type="ECO:0000256" key="1">
    <source>
        <dbReference type="SAM" id="Phobius"/>
    </source>
</evidence>
<evidence type="ECO:0000313" key="3">
    <source>
        <dbReference type="Proteomes" id="UP001297581"/>
    </source>
</evidence>
<feature type="transmembrane region" description="Helical" evidence="1">
    <location>
        <begin position="185"/>
        <end position="203"/>
    </location>
</feature>
<comment type="caution">
    <text evidence="2">The sequence shown here is derived from an EMBL/GenBank/DDBJ whole genome shotgun (WGS) entry which is preliminary data.</text>
</comment>
<proteinExistence type="predicted"/>
<dbReference type="AlphaFoldDB" id="A0AAJ1BJZ4"/>
<keyword evidence="3" id="KW-1185">Reference proteome</keyword>
<feature type="transmembrane region" description="Helical" evidence="1">
    <location>
        <begin position="209"/>
        <end position="228"/>
    </location>
</feature>
<dbReference type="RefSeq" id="WP_240592209.1">
    <property type="nucleotide sequence ID" value="NZ_JAKUDL010000007.1"/>
</dbReference>
<feature type="transmembrane region" description="Helical" evidence="1">
    <location>
        <begin position="44"/>
        <end position="63"/>
    </location>
</feature>
<reference evidence="2 3" key="1">
    <citation type="submission" date="2022-02" db="EMBL/GenBank/DDBJ databases">
        <title>The genome sequence of Shewanella sp. 3B26.</title>
        <authorList>
            <person name="Du J."/>
        </authorList>
    </citation>
    <scope>NUCLEOTIDE SEQUENCE [LARGE SCALE GENOMIC DNA]</scope>
    <source>
        <strain evidence="2 3">3B26</strain>
    </source>
</reference>
<name>A0AAJ1BJZ4_9GAMM</name>
<dbReference type="Pfam" id="PF18159">
    <property type="entry name" value="S_4TM"/>
    <property type="match status" value="1"/>
</dbReference>
<organism evidence="2 3">
    <name type="scientific">Shewanella zhuhaiensis</name>
    <dbReference type="NCBI Taxonomy" id="2919576"/>
    <lineage>
        <taxon>Bacteria</taxon>
        <taxon>Pseudomonadati</taxon>
        <taxon>Pseudomonadota</taxon>
        <taxon>Gammaproteobacteria</taxon>
        <taxon>Alteromonadales</taxon>
        <taxon>Shewanellaceae</taxon>
        <taxon>Shewanella</taxon>
    </lineage>
</organism>
<accession>A0AAJ1BJZ4</accession>
<keyword evidence="1" id="KW-0812">Transmembrane</keyword>